<gene>
    <name evidence="2" type="ORF">Gasu_26700</name>
</gene>
<dbReference type="KEGG" id="gsl:Gasu_26700"/>
<evidence type="ECO:0000313" key="2">
    <source>
        <dbReference type="EMBL" id="EME29883.1"/>
    </source>
</evidence>
<dbReference type="RefSeq" id="XP_005706403.1">
    <property type="nucleotide sequence ID" value="XM_005706346.1"/>
</dbReference>
<dbReference type="EMBL" id="KB454504">
    <property type="protein sequence ID" value="EME29883.1"/>
    <property type="molecule type" value="Genomic_DNA"/>
</dbReference>
<dbReference type="OMA" id="WRIESEM"/>
<dbReference type="PANTHER" id="PTHR35509:SF1">
    <property type="entry name" value="DOMAIN PROTEIN, PUTATIVE (DUF1995)-RELATED"/>
    <property type="match status" value="1"/>
</dbReference>
<name>M2Y1T0_GALSU</name>
<dbReference type="InterPro" id="IPR018962">
    <property type="entry name" value="DUF1995"/>
</dbReference>
<dbReference type="Proteomes" id="UP000030680">
    <property type="component" value="Unassembled WGS sequence"/>
</dbReference>
<evidence type="ECO:0000259" key="1">
    <source>
        <dbReference type="Pfam" id="PF09353"/>
    </source>
</evidence>
<protein>
    <recommendedName>
        <fullName evidence="1">DUF1995 domain-containing protein</fullName>
    </recommendedName>
</protein>
<feature type="domain" description="DUF1995" evidence="1">
    <location>
        <begin position="86"/>
        <end position="313"/>
    </location>
</feature>
<proteinExistence type="predicted"/>
<dbReference type="OrthoDB" id="10406043at2759"/>
<keyword evidence="3" id="KW-1185">Reference proteome</keyword>
<dbReference type="PANTHER" id="PTHR35509">
    <property type="entry name" value="DOMAIN PROTEIN, PUTATIVE (DUF1995)-RELATED"/>
    <property type="match status" value="1"/>
</dbReference>
<dbReference type="Gramene" id="EME29883">
    <property type="protein sequence ID" value="EME29883"/>
    <property type="gene ID" value="Gasu_26700"/>
</dbReference>
<organism evidence="2 3">
    <name type="scientific">Galdieria sulphuraria</name>
    <name type="common">Red alga</name>
    <dbReference type="NCBI Taxonomy" id="130081"/>
    <lineage>
        <taxon>Eukaryota</taxon>
        <taxon>Rhodophyta</taxon>
        <taxon>Bangiophyceae</taxon>
        <taxon>Galdieriales</taxon>
        <taxon>Galdieriaceae</taxon>
        <taxon>Galdieria</taxon>
    </lineage>
</organism>
<dbReference type="Pfam" id="PF09353">
    <property type="entry name" value="DUF1995"/>
    <property type="match status" value="1"/>
</dbReference>
<reference evidence="3" key="1">
    <citation type="journal article" date="2013" name="Science">
        <title>Gene transfer from bacteria and archaea facilitated evolution of an extremophilic eukaryote.</title>
        <authorList>
            <person name="Schonknecht G."/>
            <person name="Chen W.H."/>
            <person name="Ternes C.M."/>
            <person name="Barbier G.G."/>
            <person name="Shrestha R.P."/>
            <person name="Stanke M."/>
            <person name="Brautigam A."/>
            <person name="Baker B.J."/>
            <person name="Banfield J.F."/>
            <person name="Garavito R.M."/>
            <person name="Carr K."/>
            <person name="Wilkerson C."/>
            <person name="Rensing S.A."/>
            <person name="Gagneul D."/>
            <person name="Dickenson N.E."/>
            <person name="Oesterhelt C."/>
            <person name="Lercher M.J."/>
            <person name="Weber A.P."/>
        </authorList>
    </citation>
    <scope>NUCLEOTIDE SEQUENCE [LARGE SCALE GENOMIC DNA]</scope>
    <source>
        <strain evidence="3">074W</strain>
    </source>
</reference>
<evidence type="ECO:0000313" key="3">
    <source>
        <dbReference type="Proteomes" id="UP000030680"/>
    </source>
</evidence>
<dbReference type="GeneID" id="17088645"/>
<dbReference type="InterPro" id="IPR053021">
    <property type="entry name" value="Chloroplast_ADK"/>
</dbReference>
<dbReference type="AlphaFoldDB" id="M2Y1T0"/>
<sequence length="323" mass="36873">MLPRTKAISLFAPLSSEIRLYSSCFKSKSKRSRTCIQDTCKNICVKCYSVRAQMTNSNVDGEEIWPGLNRRPQQSLESYIAGTLFPLSLEEAVQQASSAVVKAAEDNYKRLRVELQYPTLSTVGSLLEYGELAYFCNMVCETFLGQSKRVHLFGDTHHILNLVPFLDTRLFNSISVSCIDDVQSGGRHIMEDICLILLPSNVGYDMGRRMERIERLIYSVSHNKHIVLFNACMEACTSLTCSGRPFEPMILNDFHIAYFIHPNILRQGCIQSSLLRCYPRNWELFVLRLPRDISSKYFLAKSFPSKPSMERIETEVSCCFHSL</sequence>
<accession>M2Y1T0</accession>